<dbReference type="NCBIfam" id="TIGR00786">
    <property type="entry name" value="dctM"/>
    <property type="match status" value="1"/>
</dbReference>
<feature type="transmembrane region" description="Helical" evidence="7">
    <location>
        <begin position="52"/>
        <end position="71"/>
    </location>
</feature>
<evidence type="ECO:0000256" key="7">
    <source>
        <dbReference type="RuleBase" id="RU369079"/>
    </source>
</evidence>
<dbReference type="EMBL" id="CP021109">
    <property type="protein sequence ID" value="ARP85442.1"/>
    <property type="molecule type" value="Genomic_DNA"/>
</dbReference>
<accession>A0A1W6YWF3</accession>
<organism evidence="9 10">
    <name type="scientific">Bordetella genomosp. 9</name>
    <dbReference type="NCBI Taxonomy" id="1416803"/>
    <lineage>
        <taxon>Bacteria</taxon>
        <taxon>Pseudomonadati</taxon>
        <taxon>Pseudomonadota</taxon>
        <taxon>Betaproteobacteria</taxon>
        <taxon>Burkholderiales</taxon>
        <taxon>Alcaligenaceae</taxon>
        <taxon>Bordetella</taxon>
    </lineage>
</organism>
<gene>
    <name evidence="9" type="ORF">CAL13_03840</name>
</gene>
<dbReference type="OrthoDB" id="8627919at2"/>
<feature type="transmembrane region" description="Helical" evidence="7">
    <location>
        <begin position="6"/>
        <end position="31"/>
    </location>
</feature>
<keyword evidence="4 7" id="KW-0812">Transmembrane</keyword>
<keyword evidence="3 7" id="KW-0997">Cell inner membrane</keyword>
<evidence type="ECO:0000259" key="8">
    <source>
        <dbReference type="Pfam" id="PF06808"/>
    </source>
</evidence>
<dbReference type="Pfam" id="PF06808">
    <property type="entry name" value="DctM"/>
    <property type="match status" value="1"/>
</dbReference>
<dbReference type="PANTHER" id="PTHR33362">
    <property type="entry name" value="SIALIC ACID TRAP TRANSPORTER PERMEASE PROTEIN SIAT-RELATED"/>
    <property type="match status" value="1"/>
</dbReference>
<keyword evidence="7" id="KW-0813">Transport</keyword>
<feature type="transmembrane region" description="Helical" evidence="7">
    <location>
        <begin position="350"/>
        <end position="368"/>
    </location>
</feature>
<reference evidence="9 10" key="1">
    <citation type="submission" date="2017-05" db="EMBL/GenBank/DDBJ databases">
        <title>Complete and WGS of Bordetella genogroups.</title>
        <authorList>
            <person name="Spilker T."/>
            <person name="LiPuma J."/>
        </authorList>
    </citation>
    <scope>NUCLEOTIDE SEQUENCE [LARGE SCALE GENOMIC DNA]</scope>
    <source>
        <strain evidence="9 10">AU17164</strain>
    </source>
</reference>
<comment type="function">
    <text evidence="7">Part of the tripartite ATP-independent periplasmic (TRAP) transport system.</text>
</comment>
<sequence>MLIVTMAFLVLLATGMPVAFAIGIAGALFFAGNPDLPATIPIQLTVSQTQNFALLAVPLFIMAGNFMNQSGITRRLLALAAVLTGRLRGGLAQVSVVLSGLMGGVSGSCIADAAMQARMLGPEMQARGFSKGYAAGIFSFGSLLTPIIPPGIGMILYGTVGQVSIGRLFAAGFVPAFLLWIGLALTISLTARHRGYGAERARRASLREIAGAARAGLWALLFPVFLLLGLRAGVFTPSEIGAFAVVYAVMVGVFAYRQLGRAGFREALEGSLSDVGAVMFLLALSGIFSYGIVYDQVPDTISGAILGATRNADLVMLFIVLFVLAAGCFIDGAVLIIMLTPIFLPLVTELGVDPVHFGIVFIVAATIGNFTPPVGAAMYAVCSILRCPIGLYTRESWPFLLVVCLIAAGLIFIPGLVLWLPDLLFGPT</sequence>
<feature type="transmembrane region" description="Helical" evidence="7">
    <location>
        <begin position="169"/>
        <end position="191"/>
    </location>
</feature>
<keyword evidence="6 7" id="KW-0472">Membrane</keyword>
<evidence type="ECO:0000256" key="2">
    <source>
        <dbReference type="ARBA" id="ARBA00022475"/>
    </source>
</evidence>
<feature type="transmembrane region" description="Helical" evidence="7">
    <location>
        <begin position="240"/>
        <end position="259"/>
    </location>
</feature>
<evidence type="ECO:0000256" key="1">
    <source>
        <dbReference type="ARBA" id="ARBA00004429"/>
    </source>
</evidence>
<dbReference type="InterPro" id="IPR010656">
    <property type="entry name" value="DctM"/>
</dbReference>
<dbReference type="RefSeq" id="WP_086056200.1">
    <property type="nucleotide sequence ID" value="NZ_CP021109.1"/>
</dbReference>
<comment type="subcellular location">
    <subcellularLocation>
        <location evidence="1 7">Cell inner membrane</location>
        <topology evidence="1 7">Multi-pass membrane protein</topology>
    </subcellularLocation>
</comment>
<dbReference type="PIRSF" id="PIRSF006066">
    <property type="entry name" value="HI0050"/>
    <property type="match status" value="1"/>
</dbReference>
<feature type="transmembrane region" description="Helical" evidence="7">
    <location>
        <begin position="91"/>
        <end position="111"/>
    </location>
</feature>
<feature type="transmembrane region" description="Helical" evidence="7">
    <location>
        <begin position="271"/>
        <end position="294"/>
    </location>
</feature>
<feature type="transmembrane region" description="Helical" evidence="7">
    <location>
        <begin position="314"/>
        <end position="338"/>
    </location>
</feature>
<dbReference type="PANTHER" id="PTHR33362:SF4">
    <property type="entry name" value="2,3-DIKETO-L-GULONATE TRAP TRANSPORTER LARGE PERMEASE PROTEIN YIAN"/>
    <property type="match status" value="1"/>
</dbReference>
<feature type="transmembrane region" description="Helical" evidence="7">
    <location>
        <begin position="399"/>
        <end position="420"/>
    </location>
</feature>
<evidence type="ECO:0000256" key="4">
    <source>
        <dbReference type="ARBA" id="ARBA00022692"/>
    </source>
</evidence>
<proteinExistence type="inferred from homology"/>
<evidence type="ECO:0000256" key="3">
    <source>
        <dbReference type="ARBA" id="ARBA00022519"/>
    </source>
</evidence>
<dbReference type="GO" id="GO:0005886">
    <property type="term" value="C:plasma membrane"/>
    <property type="evidence" value="ECO:0007669"/>
    <property type="project" value="UniProtKB-SubCell"/>
</dbReference>
<comment type="similarity">
    <text evidence="7">Belongs to the TRAP transporter large permease family.</text>
</comment>
<dbReference type="AlphaFoldDB" id="A0A1W6YWF3"/>
<evidence type="ECO:0000313" key="10">
    <source>
        <dbReference type="Proteomes" id="UP000194139"/>
    </source>
</evidence>
<dbReference type="Proteomes" id="UP000194139">
    <property type="component" value="Chromosome"/>
</dbReference>
<evidence type="ECO:0000256" key="5">
    <source>
        <dbReference type="ARBA" id="ARBA00022989"/>
    </source>
</evidence>
<dbReference type="GO" id="GO:0022857">
    <property type="term" value="F:transmembrane transporter activity"/>
    <property type="evidence" value="ECO:0007669"/>
    <property type="project" value="UniProtKB-UniRule"/>
</dbReference>
<dbReference type="InterPro" id="IPR004681">
    <property type="entry name" value="TRAP_DctM"/>
</dbReference>
<protein>
    <recommendedName>
        <fullName evidence="7">TRAP transporter large permease protein</fullName>
    </recommendedName>
</protein>
<name>A0A1W6YWF3_9BORD</name>
<comment type="subunit">
    <text evidence="7">The complex comprises the extracytoplasmic solute receptor protein and the two transmembrane proteins.</text>
</comment>
<keyword evidence="2" id="KW-1003">Cell membrane</keyword>
<keyword evidence="5 7" id="KW-1133">Transmembrane helix</keyword>
<feature type="transmembrane region" description="Helical" evidence="7">
    <location>
        <begin position="132"/>
        <end position="157"/>
    </location>
</feature>
<keyword evidence="10" id="KW-1185">Reference proteome</keyword>
<feature type="domain" description="TRAP C4-dicarboxylate transport system permease DctM subunit" evidence="8">
    <location>
        <begin position="6"/>
        <end position="415"/>
    </location>
</feature>
<evidence type="ECO:0000256" key="6">
    <source>
        <dbReference type="ARBA" id="ARBA00023136"/>
    </source>
</evidence>
<feature type="transmembrane region" description="Helical" evidence="7">
    <location>
        <begin position="212"/>
        <end position="234"/>
    </location>
</feature>
<evidence type="ECO:0000313" key="9">
    <source>
        <dbReference type="EMBL" id="ARP85442.1"/>
    </source>
</evidence>